<accession>A0A4U8YTL7</accession>
<evidence type="ECO:0000256" key="1">
    <source>
        <dbReference type="ARBA" id="ARBA00004196"/>
    </source>
</evidence>
<dbReference type="Proteomes" id="UP000507962">
    <property type="component" value="Unassembled WGS sequence"/>
</dbReference>
<comment type="subcellular location">
    <subcellularLocation>
        <location evidence="1">Cell envelope</location>
    </subcellularLocation>
</comment>
<reference evidence="3 4" key="1">
    <citation type="submission" date="2019-03" db="EMBL/GenBank/DDBJ databases">
        <authorList>
            <person name="Nijsse B."/>
        </authorList>
    </citation>
    <scope>NUCLEOTIDE SEQUENCE [LARGE SCALE GENOMIC DNA]</scope>
    <source>
        <strain evidence="3">Desulfoluna butyratoxydans MSL71</strain>
    </source>
</reference>
<evidence type="ECO:0000313" key="3">
    <source>
        <dbReference type="EMBL" id="VFQ47301.1"/>
    </source>
</evidence>
<keyword evidence="4" id="KW-1185">Reference proteome</keyword>
<evidence type="ECO:0000259" key="2">
    <source>
        <dbReference type="Pfam" id="PF07940"/>
    </source>
</evidence>
<proteinExistence type="predicted"/>
<dbReference type="EMBL" id="CAADHO010000015">
    <property type="protein sequence ID" value="VFQ47301.1"/>
    <property type="molecule type" value="Genomic_DNA"/>
</dbReference>
<dbReference type="GO" id="GO:0030313">
    <property type="term" value="C:cell envelope"/>
    <property type="evidence" value="ECO:0007669"/>
    <property type="project" value="UniProtKB-SubCell"/>
</dbReference>
<dbReference type="Pfam" id="PF07940">
    <property type="entry name" value="Hepar_II_III_C"/>
    <property type="match status" value="1"/>
</dbReference>
<dbReference type="InterPro" id="IPR012480">
    <property type="entry name" value="Hepar_II_III_C"/>
</dbReference>
<evidence type="ECO:0000313" key="4">
    <source>
        <dbReference type="Proteomes" id="UP000507962"/>
    </source>
</evidence>
<gene>
    <name evidence="3" type="ORF">MSL71_49960</name>
</gene>
<dbReference type="Gene3D" id="1.50.10.100">
    <property type="entry name" value="Chondroitin AC/alginate lyase"/>
    <property type="match status" value="1"/>
</dbReference>
<dbReference type="InterPro" id="IPR008929">
    <property type="entry name" value="Chondroitin_lyas"/>
</dbReference>
<dbReference type="GO" id="GO:0016829">
    <property type="term" value="F:lyase activity"/>
    <property type="evidence" value="ECO:0007669"/>
    <property type="project" value="InterPro"/>
</dbReference>
<sequence>MKKSQSAKHISNIFKTNQPHKTIPQKLIRYIKSFPVGGRKSNILRNLFYHLPITIQNIILGYLRVISRGPKVPAPVSEKGPWTHTLFPLTSTWEEVIFAPFHDPTIATGLPVSFSSINAQRCSLQHFWCWTNLLWESCPSVGDAASLRLETDLSYPQYDKMLFCLSMIPETSIRFEFEVDGKIYKHDEVFWGTGSRLEICIPAPKGHICAIYMIISTKYKFEQMLSLSWFGLQNSSLVKQLQTSIQKYDSSWTGLIKPLDNWEDIHFQVGLLFNETDLEKLREKRLYPGWSDHYRYLEEKATIYMNRHPEADLTAFLPTDDRRYIRESENDRTPYHFEALVLGFVGIINDDKQMMQHALRYLMSMLHTENWVQSAEQKLTGSTWSTRCFMEEMTTTSVVLLADWYAFALTDRAKDLVRQCIWDKGLAIIDRDMMKHDYMHRINQGAWFCRAGILGGLYLENAWPHMGRYVNAKFGTMNKILKRYIMRDGGVDEGIGYFCMTAQAVIPALVAYARSRGKSTHRIINRYFKKADNYLSTLSSFEPGKGSVDGDCRTENFCGDIVPVLAGLFPGSICNDILHQCIQNRSIYNVTGSLINSGGLIGFVYGPDKIKVSKPIVSTFNIMPKSGFAVSARKSGTHSLRILFSGSKPNPSSHAHYDKGAFTVEADGTDVFVDRGMLQYDDPRALLAKCSRMHNVITPYLPNGSYPDQNLPEKRVCPKGSGNEQQVELTLDLAEVWKEYMSSYQRHIISDSVEKIIITDHGTLKKRGRVAFHLHSGVKFDLDAYKAVGTVNSMTFEVTAKWADEILHFEDSLSFDGRALHHLVFHSKELETFSIETTISVKRDSQPTIQMI</sequence>
<organism evidence="3 4">
    <name type="scientific">Desulfoluna butyratoxydans</name>
    <dbReference type="NCBI Taxonomy" id="231438"/>
    <lineage>
        <taxon>Bacteria</taxon>
        <taxon>Pseudomonadati</taxon>
        <taxon>Thermodesulfobacteriota</taxon>
        <taxon>Desulfobacteria</taxon>
        <taxon>Desulfobacterales</taxon>
        <taxon>Desulfolunaceae</taxon>
        <taxon>Desulfoluna</taxon>
    </lineage>
</organism>
<dbReference type="AlphaFoldDB" id="A0A4U8YTL7"/>
<dbReference type="Gene3D" id="2.70.98.70">
    <property type="match status" value="1"/>
</dbReference>
<feature type="domain" description="Heparinase II/III-like C-terminal" evidence="2">
    <location>
        <begin position="621"/>
        <end position="817"/>
    </location>
</feature>
<protein>
    <submittedName>
        <fullName evidence="3">Heparinase ii/iii-like</fullName>
    </submittedName>
</protein>
<name>A0A4U8YTL7_9BACT</name>